<keyword evidence="2" id="KW-1185">Reference proteome</keyword>
<dbReference type="AlphaFoldDB" id="A0A291P8F8"/>
<dbReference type="EMBL" id="CP021435">
    <property type="protein sequence ID" value="ATJ83164.1"/>
    <property type="molecule type" value="Genomic_DNA"/>
</dbReference>
<dbReference type="SUPFAM" id="SSF48452">
    <property type="entry name" value="TPR-like"/>
    <property type="match status" value="1"/>
</dbReference>
<dbReference type="GO" id="GO:0042802">
    <property type="term" value="F:identical protein binding"/>
    <property type="evidence" value="ECO:0007669"/>
    <property type="project" value="InterPro"/>
</dbReference>
<dbReference type="KEGG" id="hbe:BEI_2177"/>
<dbReference type="Proteomes" id="UP000219993">
    <property type="component" value="Chromosome"/>
</dbReference>
<dbReference type="InterPro" id="IPR011990">
    <property type="entry name" value="TPR-like_helical_dom_sf"/>
</dbReference>
<dbReference type="PROSITE" id="PS51257">
    <property type="entry name" value="PROKAR_LIPOPROTEIN"/>
    <property type="match status" value="1"/>
</dbReference>
<accession>A0A291P8F8</accession>
<dbReference type="Pfam" id="PF07721">
    <property type="entry name" value="TPR_4"/>
    <property type="match status" value="1"/>
</dbReference>
<proteinExistence type="predicted"/>
<sequence>MSTMKRYRHGLVRGFLLAGLLLLGGCAGFQERMPRLVFDEAPEGQGRESVGPCGERYAAEIGLRIDMIRQQLEQDRPRSALAHLETLGLDFAETTLMRADALRAIGRRDEADAVYETLATGCLAADAYHGMARNAVARGERHEALLLMRESRLARPADPDIRNDLGYLLLLEGRRREAREELLTALELGGDRSRAASNLVMLLMQEGRTAEAQRLAARYGVDGELVERLRRLARSEPGEGDE</sequence>
<name>A0A291P8F8_9GAMM</name>
<evidence type="ECO:0000313" key="2">
    <source>
        <dbReference type="Proteomes" id="UP000219993"/>
    </source>
</evidence>
<dbReference type="Gene3D" id="1.25.40.10">
    <property type="entry name" value="Tetratricopeptide repeat domain"/>
    <property type="match status" value="1"/>
</dbReference>
<protein>
    <submittedName>
        <fullName evidence="1">Uncharacterized protein</fullName>
    </submittedName>
</protein>
<evidence type="ECO:0000313" key="1">
    <source>
        <dbReference type="EMBL" id="ATJ83164.1"/>
    </source>
</evidence>
<gene>
    <name evidence="1" type="ORF">BEI_2177</name>
</gene>
<reference evidence="1 2" key="1">
    <citation type="journal article" date="2017" name="Sci. Rep.">
        <title>Revealing the Saline Adaptation Strategies of the Halophilic Bacterium Halomonas beimenensis through High-throughput Omics and Transposon Mutagenesis Approaches.</title>
        <authorList>
            <person name="Chen Y.H."/>
            <person name="Lin S.S."/>
            <person name="Shyu Y.T."/>
        </authorList>
    </citation>
    <scope>NUCLEOTIDE SEQUENCE [LARGE SCALE GENOMIC DNA]</scope>
    <source>
        <strain evidence="1 2">NTU-111</strain>
    </source>
</reference>
<organism evidence="1 2">
    <name type="scientific">Halomonas beimenensis</name>
    <dbReference type="NCBI Taxonomy" id="475662"/>
    <lineage>
        <taxon>Bacteria</taxon>
        <taxon>Pseudomonadati</taxon>
        <taxon>Pseudomonadota</taxon>
        <taxon>Gammaproteobacteria</taxon>
        <taxon>Oceanospirillales</taxon>
        <taxon>Halomonadaceae</taxon>
        <taxon>Halomonas</taxon>
    </lineage>
</organism>
<dbReference type="InterPro" id="IPR011717">
    <property type="entry name" value="TPR-4"/>
</dbReference>